<dbReference type="InterPro" id="IPR035595">
    <property type="entry name" value="UDP_glycos_trans_CS"/>
</dbReference>
<organism evidence="6">
    <name type="scientific">Fagus sylvatica</name>
    <name type="common">Beechnut</name>
    <dbReference type="NCBI Taxonomy" id="28930"/>
    <lineage>
        <taxon>Eukaryota</taxon>
        <taxon>Viridiplantae</taxon>
        <taxon>Streptophyta</taxon>
        <taxon>Embryophyta</taxon>
        <taxon>Tracheophyta</taxon>
        <taxon>Spermatophyta</taxon>
        <taxon>Magnoliopsida</taxon>
        <taxon>eudicotyledons</taxon>
        <taxon>Gunneridae</taxon>
        <taxon>Pentapetalae</taxon>
        <taxon>rosids</taxon>
        <taxon>fabids</taxon>
        <taxon>Fagales</taxon>
        <taxon>Fagaceae</taxon>
        <taxon>Fagus</taxon>
    </lineage>
</organism>
<evidence type="ECO:0000256" key="5">
    <source>
        <dbReference type="RuleBase" id="RU362057"/>
    </source>
</evidence>
<gene>
    <name evidence="6" type="ORF">FSB_LOCUS19922</name>
</gene>
<dbReference type="PANTHER" id="PTHR11926">
    <property type="entry name" value="GLUCOSYL/GLUCURONOSYL TRANSFERASES"/>
    <property type="match status" value="1"/>
</dbReference>
<dbReference type="Gene3D" id="3.40.50.2000">
    <property type="entry name" value="Glycogen Phosphorylase B"/>
    <property type="match status" value="2"/>
</dbReference>
<dbReference type="EMBL" id="OIVN01001275">
    <property type="protein sequence ID" value="SPC92040.1"/>
    <property type="molecule type" value="Genomic_DNA"/>
</dbReference>
<dbReference type="FunFam" id="3.40.50.2000:FF:000101">
    <property type="entry name" value="Glycosyltransferase"/>
    <property type="match status" value="1"/>
</dbReference>
<evidence type="ECO:0000256" key="2">
    <source>
        <dbReference type="ARBA" id="ARBA00022676"/>
    </source>
</evidence>
<dbReference type="GO" id="GO:0080044">
    <property type="term" value="F:quercetin 7-O-glucosyltransferase activity"/>
    <property type="evidence" value="ECO:0007669"/>
    <property type="project" value="TreeGrafter"/>
</dbReference>
<comment type="similarity">
    <text evidence="1 4">Belongs to the UDP-glycosyltransferase family.</text>
</comment>
<dbReference type="PANTHER" id="PTHR11926:SF1441">
    <property type="entry name" value="GLYCOSYLTRANSFERASE"/>
    <property type="match status" value="1"/>
</dbReference>
<evidence type="ECO:0000256" key="4">
    <source>
        <dbReference type="RuleBase" id="RU003718"/>
    </source>
</evidence>
<dbReference type="Pfam" id="PF00201">
    <property type="entry name" value="UDPGT"/>
    <property type="match status" value="1"/>
</dbReference>
<reference evidence="6" key="1">
    <citation type="submission" date="2018-02" db="EMBL/GenBank/DDBJ databases">
        <authorList>
            <person name="Cohen D.B."/>
            <person name="Kent A.D."/>
        </authorList>
    </citation>
    <scope>NUCLEOTIDE SEQUENCE</scope>
</reference>
<protein>
    <recommendedName>
        <fullName evidence="5">Glycosyltransferase</fullName>
        <ecNumber evidence="5">2.4.1.-</ecNumber>
    </recommendedName>
</protein>
<dbReference type="FunFam" id="3.40.50.2000:FF:000019">
    <property type="entry name" value="Glycosyltransferase"/>
    <property type="match status" value="1"/>
</dbReference>
<sequence length="479" mass="53361">MALNEQKEEIHVLMVAFAAQGHINPLLRLGKRLVSKGLHVTLAITEIFQHRMLKSSSSPSINTTNSISEIQLLFFSDGFSIDHDRKSNMDHYMDTIGKFGPINLSNLIKTHFNSTGHKKLSCIINNPFVPWVADVAAELKIPCAMLWIQPCALYTIYHRFHNNLNPFPTLENPDMNVQLPGLPLLHTRDLPSFVLPSNPFGSFPKLLNELFLNLKKLKWVLGNTFYELEKEVIDSMSELYPIKPVGPLVPPSILGEDPNLDIGVEMWEPQESCMEWLNHQQPSSVIYISFGSIIVLSAKQLVSIATAVKNSNRPFLWVMKSSEVSAPDDAGEFPSGFLEETKNRGIIVTWCPQTKVLAHPAIACFLTHCGWSSMLEAIATGVPMIGYPQWTDQPTNAKLIADVLKVGTRLMPESNGVVTTNEVERCIKEIMAGPRSEEFKKNVSEFKRAARLAVADGGSSDRNIQDFVDEIIGNSPTSL</sequence>
<evidence type="ECO:0000256" key="1">
    <source>
        <dbReference type="ARBA" id="ARBA00009995"/>
    </source>
</evidence>
<keyword evidence="3 4" id="KW-0808">Transferase</keyword>
<name>A0A2N9FY61_FAGSY</name>
<dbReference type="CDD" id="cd03784">
    <property type="entry name" value="GT1_Gtf-like"/>
    <property type="match status" value="1"/>
</dbReference>
<evidence type="ECO:0000256" key="3">
    <source>
        <dbReference type="ARBA" id="ARBA00022679"/>
    </source>
</evidence>
<dbReference type="SUPFAM" id="SSF53756">
    <property type="entry name" value="UDP-Glycosyltransferase/glycogen phosphorylase"/>
    <property type="match status" value="1"/>
</dbReference>
<dbReference type="EC" id="2.4.1.-" evidence="5"/>
<dbReference type="GO" id="GO:0080043">
    <property type="term" value="F:quercetin 3-O-glucosyltransferase activity"/>
    <property type="evidence" value="ECO:0007669"/>
    <property type="project" value="TreeGrafter"/>
</dbReference>
<evidence type="ECO:0000313" key="6">
    <source>
        <dbReference type="EMBL" id="SPC92040.1"/>
    </source>
</evidence>
<accession>A0A2N9FY61</accession>
<keyword evidence="2 4" id="KW-0328">Glycosyltransferase</keyword>
<dbReference type="AlphaFoldDB" id="A0A2N9FY61"/>
<dbReference type="PROSITE" id="PS00375">
    <property type="entry name" value="UDPGT"/>
    <property type="match status" value="1"/>
</dbReference>
<proteinExistence type="inferred from homology"/>
<dbReference type="InterPro" id="IPR002213">
    <property type="entry name" value="UDP_glucos_trans"/>
</dbReference>